<reference evidence="3 4" key="1">
    <citation type="journal article" date="2006" name="Nature">
        <title>Global trends of whole-genome duplications revealed by the ciliate Paramecium tetraurelia.</title>
        <authorList>
            <consortium name="Genoscope"/>
            <person name="Aury J.-M."/>
            <person name="Jaillon O."/>
            <person name="Duret L."/>
            <person name="Noel B."/>
            <person name="Jubin C."/>
            <person name="Porcel B.M."/>
            <person name="Segurens B."/>
            <person name="Daubin V."/>
            <person name="Anthouard V."/>
            <person name="Aiach N."/>
            <person name="Arnaiz O."/>
            <person name="Billaut A."/>
            <person name="Beisson J."/>
            <person name="Blanc I."/>
            <person name="Bouhouche K."/>
            <person name="Camara F."/>
            <person name="Duharcourt S."/>
            <person name="Guigo R."/>
            <person name="Gogendeau D."/>
            <person name="Katinka M."/>
            <person name="Keller A.-M."/>
            <person name="Kissmehl R."/>
            <person name="Klotz C."/>
            <person name="Koll F."/>
            <person name="Le Moue A."/>
            <person name="Lepere C."/>
            <person name="Malinsky S."/>
            <person name="Nowacki M."/>
            <person name="Nowak J.K."/>
            <person name="Plattner H."/>
            <person name="Poulain J."/>
            <person name="Ruiz F."/>
            <person name="Serrano V."/>
            <person name="Zagulski M."/>
            <person name="Dessen P."/>
            <person name="Betermier M."/>
            <person name="Weissenbach J."/>
            <person name="Scarpelli C."/>
            <person name="Schachter V."/>
            <person name="Sperling L."/>
            <person name="Meyer E."/>
            <person name="Cohen J."/>
            <person name="Wincker P."/>
        </authorList>
    </citation>
    <scope>NUCLEOTIDE SEQUENCE [LARGE SCALE GENOMIC DNA]</scope>
    <source>
        <strain evidence="3 4">Stock d4-2</strain>
    </source>
</reference>
<dbReference type="EMBL" id="CT868059">
    <property type="protein sequence ID" value="CAK68324.1"/>
    <property type="molecule type" value="Genomic_DNA"/>
</dbReference>
<dbReference type="PROSITE" id="PS50234">
    <property type="entry name" value="VWFA"/>
    <property type="match status" value="1"/>
</dbReference>
<accession>A0CC07</accession>
<organism evidence="3 4">
    <name type="scientific">Paramecium tetraurelia</name>
    <dbReference type="NCBI Taxonomy" id="5888"/>
    <lineage>
        <taxon>Eukaryota</taxon>
        <taxon>Sar</taxon>
        <taxon>Alveolata</taxon>
        <taxon>Ciliophora</taxon>
        <taxon>Intramacronucleata</taxon>
        <taxon>Oligohymenophorea</taxon>
        <taxon>Peniculida</taxon>
        <taxon>Parameciidae</taxon>
        <taxon>Paramecium</taxon>
    </lineage>
</organism>
<feature type="domain" description="VWFA" evidence="2">
    <location>
        <begin position="749"/>
        <end position="948"/>
    </location>
</feature>
<gene>
    <name evidence="3" type="ORF">GSPATT00037108001</name>
</gene>
<protein>
    <recommendedName>
        <fullName evidence="2">VWFA domain-containing protein</fullName>
    </recommendedName>
</protein>
<dbReference type="InParanoid" id="A0CC07"/>
<evidence type="ECO:0000313" key="3">
    <source>
        <dbReference type="EMBL" id="CAK68324.1"/>
    </source>
</evidence>
<name>A0CC07_PARTE</name>
<sequence>MDFQAKLKLSILILFVPVGFIALLQIITLNVIFITNFSDQANQLSFAIYNETTRTTLRFSHKLETINLGLKANVAFILQDLMTANQDLEFHDSLQQIQTFLYPLIRRGNIENFKVICKDSFEYSMQQIPSQFESWNSSSQVSVDLYQQYFRFILNYNHKYSCNIQLYQSILNLVGQTYRYANSEIWENQLNYFMINEQFYQFRYNEFFPIERSKLEEYYGQFLEHLLVQQDFDDYRCLRQDTLIQYYQQKSFIYGWFYSIQKQHTRCEKQQISKILAIKIFDIEKFKQLAGSSQTESDHNVSLIIAQAVVSLTFLLYVWTTSIKVANSFCLPLQRLALQLQNPQQHSFDSIPLEAGDQNCKEISSLHKSLQIYLYYYQLLQQQHFYSDQDQGSHYLMTLSQLSEVYKYHKNNWQVSVCANNIAQIHLKNKRYIEALKFQVKSVILGFEEYTSIKQIEKIRKQLLHSQKSILIQLRNKLTRFVINKLAGSTYILHSEHLNRNRYNSFMLQNSYKQSEIQQIQVTERLILINQKKQENSFEKIGYHQQLELEEDRFKEEKRFYKLTILFRKYTFCRMLYKFCIKEQPRFLNEAICSLTELYEEISNKSYSENRSIIGMKIQLLIMKFSCYQKLNLIIKAKQDLYSIKILYEQYIMLEKSNLVLNGFDIFQLTSKEIIQNAIRKLKICLLMKHQQYQEASEKCIKIIRKNSQNIHKLNSFAYKTLQSIFMKLNLNQNVLQKLYLDINPRMFQIFFLIDYSSKVSFEQIQVSHSICAYILQKLINLREVGLYIFNDTLYEMLSASQSIKYRKFLLKQFERFQIMKGGECKVLESLDNLLEYRLNQFSKQSSYDMNQSQKSIIIQKASQEQKGMVQSFVCVFSEFSICVDEDLLEKIQKQTQRQEINLVLFNIANSNRNHEQAKNLAKKMSACYLESEVETIRWISHLNQSSIPIHTQGYVEFL</sequence>
<dbReference type="InterPro" id="IPR002035">
    <property type="entry name" value="VWF_A"/>
</dbReference>
<evidence type="ECO:0000313" key="4">
    <source>
        <dbReference type="Proteomes" id="UP000000600"/>
    </source>
</evidence>
<dbReference type="OrthoDB" id="303820at2759"/>
<dbReference type="KEGG" id="ptm:GSPATT00037108001"/>
<dbReference type="AlphaFoldDB" id="A0CC07"/>
<keyword evidence="1" id="KW-1133">Transmembrane helix</keyword>
<dbReference type="HOGENOM" id="CLU_307679_0_0_1"/>
<dbReference type="OMA" id="SHSICAY"/>
<proteinExistence type="predicted"/>
<dbReference type="RefSeq" id="XP_001435721.1">
    <property type="nucleotide sequence ID" value="XM_001435684.1"/>
</dbReference>
<keyword evidence="4" id="KW-1185">Reference proteome</keyword>
<dbReference type="Proteomes" id="UP000000600">
    <property type="component" value="Unassembled WGS sequence"/>
</dbReference>
<keyword evidence="1" id="KW-0812">Transmembrane</keyword>
<feature type="transmembrane region" description="Helical" evidence="1">
    <location>
        <begin position="12"/>
        <end position="34"/>
    </location>
</feature>
<evidence type="ECO:0000256" key="1">
    <source>
        <dbReference type="SAM" id="Phobius"/>
    </source>
</evidence>
<evidence type="ECO:0000259" key="2">
    <source>
        <dbReference type="PROSITE" id="PS50234"/>
    </source>
</evidence>
<keyword evidence="1" id="KW-0472">Membrane</keyword>
<dbReference type="GeneID" id="5021499"/>